<dbReference type="RefSeq" id="XP_024663461.1">
    <property type="nucleotide sequence ID" value="XM_024807693.1"/>
</dbReference>
<comment type="caution">
    <text evidence="2">The sequence shown here is derived from an EMBL/GenBank/DDBJ whole genome shotgun (WGS) entry which is preliminary data.</text>
</comment>
<dbReference type="GO" id="GO:0005829">
    <property type="term" value="C:cytosol"/>
    <property type="evidence" value="ECO:0007669"/>
    <property type="project" value="TreeGrafter"/>
</dbReference>
<dbReference type="SMART" id="SM00100">
    <property type="entry name" value="cNMP"/>
    <property type="match status" value="2"/>
</dbReference>
<dbReference type="EMBL" id="NDIQ01000001">
    <property type="protein sequence ID" value="PRT53515.1"/>
    <property type="molecule type" value="Genomic_DNA"/>
</dbReference>
<evidence type="ECO:0000313" key="3">
    <source>
        <dbReference type="Proteomes" id="UP000238350"/>
    </source>
</evidence>
<proteinExistence type="predicted"/>
<name>A0A2T0FEW2_9ASCO</name>
<dbReference type="STRING" id="45607.A0A2T0FEW2"/>
<protein>
    <submittedName>
        <fullName evidence="2">cAMP-dependent protein kinase regulatory subunit</fullName>
    </submittedName>
</protein>
<dbReference type="InterPro" id="IPR000595">
    <property type="entry name" value="cNMP-bd_dom"/>
</dbReference>
<dbReference type="CDD" id="cd00038">
    <property type="entry name" value="CAP_ED"/>
    <property type="match status" value="2"/>
</dbReference>
<keyword evidence="3" id="KW-1185">Reference proteome</keyword>
<keyword evidence="2" id="KW-0808">Transferase</keyword>
<dbReference type="InterPro" id="IPR018490">
    <property type="entry name" value="cNMP-bd_dom_sf"/>
</dbReference>
<dbReference type="GO" id="GO:0030552">
    <property type="term" value="F:cAMP binding"/>
    <property type="evidence" value="ECO:0007669"/>
    <property type="project" value="TreeGrafter"/>
</dbReference>
<gene>
    <name evidence="2" type="ORF">B9G98_01135</name>
</gene>
<feature type="domain" description="Cyclic nucleotide-binding" evidence="1">
    <location>
        <begin position="223"/>
        <end position="338"/>
    </location>
</feature>
<reference evidence="2 3" key="1">
    <citation type="submission" date="2017-04" db="EMBL/GenBank/DDBJ databases">
        <title>Genome sequencing of [Candida] sorbophila.</title>
        <authorList>
            <person name="Ahn J.O."/>
        </authorList>
    </citation>
    <scope>NUCLEOTIDE SEQUENCE [LARGE SCALE GENOMIC DNA]</scope>
    <source>
        <strain evidence="2 3">DS02</strain>
    </source>
</reference>
<dbReference type="PANTHER" id="PTHR11635">
    <property type="entry name" value="CAMP-DEPENDENT PROTEIN KINASE REGULATORY CHAIN"/>
    <property type="match status" value="1"/>
</dbReference>
<dbReference type="InterPro" id="IPR014710">
    <property type="entry name" value="RmlC-like_jellyroll"/>
</dbReference>
<dbReference type="Pfam" id="PF00027">
    <property type="entry name" value="cNMP_binding"/>
    <property type="match status" value="2"/>
</dbReference>
<dbReference type="OrthoDB" id="417078at2759"/>
<organism evidence="2 3">
    <name type="scientific">Wickerhamiella sorbophila</name>
    <dbReference type="NCBI Taxonomy" id="45607"/>
    <lineage>
        <taxon>Eukaryota</taxon>
        <taxon>Fungi</taxon>
        <taxon>Dikarya</taxon>
        <taxon>Ascomycota</taxon>
        <taxon>Saccharomycotina</taxon>
        <taxon>Dipodascomycetes</taxon>
        <taxon>Dipodascales</taxon>
        <taxon>Trichomonascaceae</taxon>
        <taxon>Wickerhamiella</taxon>
    </lineage>
</organism>
<dbReference type="GO" id="GO:0016301">
    <property type="term" value="F:kinase activity"/>
    <property type="evidence" value="ECO:0007669"/>
    <property type="project" value="UniProtKB-KW"/>
</dbReference>
<feature type="domain" description="Cyclic nucleotide-binding" evidence="1">
    <location>
        <begin position="102"/>
        <end position="220"/>
    </location>
</feature>
<accession>A0A2T0FEW2</accession>
<sequence>MDGLGRFCRYYLIASRKEYVFMSELTDKEQLVPFITSGLESSLPVIEGPTCLAQRRQSVSAESVDPNEYNEDYFNAGQNALHPPPGSNSRKIILDRLRTMLIFVDLQLDVLAEIVSLFTEEKFSEGTIILTEGEGGETANKFHVVESGSLSVSSGGHLFAQMGPGSSFNEISLLHDSIKTFTIKAVTDVKAWTLDRILFKEVMAHQLAKKREFLRGVIKGTKPLQCLDEEDQVKLVSGLQSVSFNAREAIMREDEEATNFYIISQGEIMLSMKGVPMTSLGKGNIFGEFALLGQSLNVVTAVARTHVQLETLDKHGFERLLGVQAANDFRHKAKMLSEKEGSASS</sequence>
<evidence type="ECO:0000313" key="2">
    <source>
        <dbReference type="EMBL" id="PRT53515.1"/>
    </source>
</evidence>
<keyword evidence="2" id="KW-0418">Kinase</keyword>
<dbReference type="InterPro" id="IPR050503">
    <property type="entry name" value="cAMP-dep_PK_reg_su-like"/>
</dbReference>
<dbReference type="GeneID" id="36514884"/>
<dbReference type="AlphaFoldDB" id="A0A2T0FEW2"/>
<dbReference type="GO" id="GO:0034236">
    <property type="term" value="F:protein kinase A catalytic subunit binding"/>
    <property type="evidence" value="ECO:0007669"/>
    <property type="project" value="TreeGrafter"/>
</dbReference>
<dbReference type="GO" id="GO:0004862">
    <property type="term" value="F:cAMP-dependent protein kinase inhibitor activity"/>
    <property type="evidence" value="ECO:0007669"/>
    <property type="project" value="TreeGrafter"/>
</dbReference>
<dbReference type="SUPFAM" id="SSF51206">
    <property type="entry name" value="cAMP-binding domain-like"/>
    <property type="match status" value="2"/>
</dbReference>
<evidence type="ECO:0000259" key="1">
    <source>
        <dbReference type="PROSITE" id="PS50042"/>
    </source>
</evidence>
<dbReference type="GO" id="GO:0005952">
    <property type="term" value="C:cAMP-dependent protein kinase complex"/>
    <property type="evidence" value="ECO:0007669"/>
    <property type="project" value="InterPro"/>
</dbReference>
<dbReference type="PANTHER" id="PTHR11635:SF152">
    <property type="entry name" value="CAMP-DEPENDENT PROTEIN KINASE TYPE I REGULATORY SUBUNIT-RELATED"/>
    <property type="match status" value="1"/>
</dbReference>
<dbReference type="Proteomes" id="UP000238350">
    <property type="component" value="Unassembled WGS sequence"/>
</dbReference>
<dbReference type="Gene3D" id="2.60.120.10">
    <property type="entry name" value="Jelly Rolls"/>
    <property type="match status" value="2"/>
</dbReference>
<dbReference type="PROSITE" id="PS50042">
    <property type="entry name" value="CNMP_BINDING_3"/>
    <property type="match status" value="2"/>
</dbReference>